<organism evidence="3 4">
    <name type="scientific">Bdellovibrio bacteriovorus</name>
    <dbReference type="NCBI Taxonomy" id="959"/>
    <lineage>
        <taxon>Bacteria</taxon>
        <taxon>Pseudomonadati</taxon>
        <taxon>Bdellovibrionota</taxon>
        <taxon>Bdellovibrionia</taxon>
        <taxon>Bdellovibrionales</taxon>
        <taxon>Pseudobdellovibrionaceae</taxon>
        <taxon>Bdellovibrio</taxon>
    </lineage>
</organism>
<comment type="caution">
    <text evidence="3">The sequence shown here is derived from an EMBL/GenBank/DDBJ whole genome shotgun (WGS) entry which is preliminary data.</text>
</comment>
<dbReference type="Proteomes" id="UP000075320">
    <property type="component" value="Unassembled WGS sequence"/>
</dbReference>
<evidence type="ECO:0000256" key="2">
    <source>
        <dbReference type="ARBA" id="ARBA00023002"/>
    </source>
</evidence>
<evidence type="ECO:0000313" key="4">
    <source>
        <dbReference type="Proteomes" id="UP000075320"/>
    </source>
</evidence>
<dbReference type="OrthoDB" id="9775296at2"/>
<dbReference type="PANTHER" id="PTHR44196:SF2">
    <property type="entry name" value="SHORT-CHAIN DEHYDROGENASE-RELATED"/>
    <property type="match status" value="1"/>
</dbReference>
<gene>
    <name evidence="3" type="ORF">AZI86_10590</name>
</gene>
<dbReference type="GO" id="GO:0016020">
    <property type="term" value="C:membrane"/>
    <property type="evidence" value="ECO:0007669"/>
    <property type="project" value="TreeGrafter"/>
</dbReference>
<keyword evidence="4" id="KW-1185">Reference proteome</keyword>
<dbReference type="InterPro" id="IPR002347">
    <property type="entry name" value="SDR_fam"/>
</dbReference>
<evidence type="ECO:0000256" key="1">
    <source>
        <dbReference type="ARBA" id="ARBA00006484"/>
    </source>
</evidence>
<dbReference type="PROSITE" id="PS00061">
    <property type="entry name" value="ADH_SHORT"/>
    <property type="match status" value="1"/>
</dbReference>
<name>A0A150WL40_BDEBC</name>
<comment type="similarity">
    <text evidence="1">Belongs to the short-chain dehydrogenases/reductases (SDR) family.</text>
</comment>
<proteinExistence type="inferred from homology"/>
<dbReference type="InterPro" id="IPR036291">
    <property type="entry name" value="NAD(P)-bd_dom_sf"/>
</dbReference>
<reference evidence="3 4" key="1">
    <citation type="submission" date="2016-03" db="EMBL/GenBank/DDBJ databases">
        <authorList>
            <person name="Ploux O."/>
        </authorList>
    </citation>
    <scope>NUCLEOTIDE SEQUENCE [LARGE SCALE GENOMIC DNA]</scope>
    <source>
        <strain evidence="3 4">R0</strain>
    </source>
</reference>
<dbReference type="GO" id="GO:0016491">
    <property type="term" value="F:oxidoreductase activity"/>
    <property type="evidence" value="ECO:0007669"/>
    <property type="project" value="UniProtKB-KW"/>
</dbReference>
<dbReference type="AlphaFoldDB" id="A0A150WL40"/>
<dbReference type="SUPFAM" id="SSF51735">
    <property type="entry name" value="NAD(P)-binding Rossmann-fold domains"/>
    <property type="match status" value="1"/>
</dbReference>
<dbReference type="RefSeq" id="WP_061835165.1">
    <property type="nucleotide sequence ID" value="NZ_LUKE01000002.1"/>
</dbReference>
<dbReference type="EMBL" id="LUKE01000002">
    <property type="protein sequence ID" value="KYG64654.1"/>
    <property type="molecule type" value="Genomic_DNA"/>
</dbReference>
<dbReference type="Pfam" id="PF00106">
    <property type="entry name" value="adh_short"/>
    <property type="match status" value="1"/>
</dbReference>
<keyword evidence="2" id="KW-0560">Oxidoreductase</keyword>
<dbReference type="InterPro" id="IPR020904">
    <property type="entry name" value="Sc_DH/Rdtase_CS"/>
</dbReference>
<accession>A0A150WL40</accession>
<dbReference type="PANTHER" id="PTHR44196">
    <property type="entry name" value="DEHYDROGENASE/REDUCTASE SDR FAMILY MEMBER 7B"/>
    <property type="match status" value="1"/>
</dbReference>
<dbReference type="PIRSF" id="PIRSF000126">
    <property type="entry name" value="11-beta-HSD1"/>
    <property type="match status" value="1"/>
</dbReference>
<dbReference type="CDD" id="cd05233">
    <property type="entry name" value="SDR_c"/>
    <property type="match status" value="1"/>
</dbReference>
<protein>
    <submittedName>
        <fullName evidence="3">Oxidoreductase</fullName>
    </submittedName>
</protein>
<dbReference type="Gene3D" id="3.40.50.720">
    <property type="entry name" value="NAD(P)-binding Rossmann-like Domain"/>
    <property type="match status" value="1"/>
</dbReference>
<sequence>MGELYKNQDAKFQKKFAVITGASSGIGYELAMQFAQNGYDILVTGEAARIHEAAVAFREHGCLVHVMQADLKDFDGVENLYARIKSINCPVDAIAINAGVGVGGASFDKTDLQAEIDMIQLNVVSTVHLAKLVLKDMIARGEGKILFTSSVAAIMPGPYEAVYAGTKAFIQHFSEALRAENADKGITVTALLPGPTETEFFERAGMQDTKVGGSKKDDPAEVAKQGYEALMRGDDMVVAGSMMNKIQTAAAKMMPQSVATKMHGQMSKPNSPEKR</sequence>
<dbReference type="PRINTS" id="PR00081">
    <property type="entry name" value="GDHRDH"/>
</dbReference>
<evidence type="ECO:0000313" key="3">
    <source>
        <dbReference type="EMBL" id="KYG64654.1"/>
    </source>
</evidence>